<sequence length="147" mass="16433">MSVNSELRATREAIVREHMESENRHEFDVTLGTFEHPRYEIVATGDVYDGAEAVTRYFDESRTAFPDQRNELLALHHADDAVIAEFLLKGTHQGPLRGIPATGREFTVRATAFFVFEGAHLVCERVYTDMLSILVQLGLAPIQGLSG</sequence>
<dbReference type="AlphaFoldDB" id="A0A7W7C9B5"/>
<dbReference type="PANTHER" id="PTHR38436">
    <property type="entry name" value="POLYKETIDE CYCLASE SNOAL-LIKE DOMAIN"/>
    <property type="match status" value="1"/>
</dbReference>
<dbReference type="InterPro" id="IPR032710">
    <property type="entry name" value="NTF2-like_dom_sf"/>
</dbReference>
<evidence type="ECO:0000313" key="1">
    <source>
        <dbReference type="EMBL" id="MBB4676890.1"/>
    </source>
</evidence>
<dbReference type="SUPFAM" id="SSF54427">
    <property type="entry name" value="NTF2-like"/>
    <property type="match status" value="1"/>
</dbReference>
<evidence type="ECO:0000313" key="2">
    <source>
        <dbReference type="Proteomes" id="UP000533598"/>
    </source>
</evidence>
<dbReference type="RefSeq" id="WP_221489907.1">
    <property type="nucleotide sequence ID" value="NZ_BAAAUI010000012.1"/>
</dbReference>
<dbReference type="PANTHER" id="PTHR38436:SF1">
    <property type="entry name" value="ESTER CYCLASE"/>
    <property type="match status" value="1"/>
</dbReference>
<dbReference type="GO" id="GO:0016853">
    <property type="term" value="F:isomerase activity"/>
    <property type="evidence" value="ECO:0007669"/>
    <property type="project" value="UniProtKB-KW"/>
</dbReference>
<gene>
    <name evidence="1" type="ORF">HNR67_003008</name>
</gene>
<name>A0A7W7C9B5_9PSEU</name>
<dbReference type="GO" id="GO:0030638">
    <property type="term" value="P:polyketide metabolic process"/>
    <property type="evidence" value="ECO:0007669"/>
    <property type="project" value="InterPro"/>
</dbReference>
<organism evidence="1 2">
    <name type="scientific">Crossiella cryophila</name>
    <dbReference type="NCBI Taxonomy" id="43355"/>
    <lineage>
        <taxon>Bacteria</taxon>
        <taxon>Bacillati</taxon>
        <taxon>Actinomycetota</taxon>
        <taxon>Actinomycetes</taxon>
        <taxon>Pseudonocardiales</taxon>
        <taxon>Pseudonocardiaceae</taxon>
        <taxon>Crossiella</taxon>
    </lineage>
</organism>
<accession>A0A7W7C9B5</accession>
<keyword evidence="2" id="KW-1185">Reference proteome</keyword>
<dbReference type="Gene3D" id="3.10.450.50">
    <property type="match status" value="1"/>
</dbReference>
<proteinExistence type="predicted"/>
<dbReference type="EMBL" id="JACHMH010000001">
    <property type="protein sequence ID" value="MBB4676890.1"/>
    <property type="molecule type" value="Genomic_DNA"/>
</dbReference>
<dbReference type="InterPro" id="IPR009959">
    <property type="entry name" value="Cyclase_SnoaL-like"/>
</dbReference>
<comment type="caution">
    <text evidence="1">The sequence shown here is derived from an EMBL/GenBank/DDBJ whole genome shotgun (WGS) entry which is preliminary data.</text>
</comment>
<protein>
    <submittedName>
        <fullName evidence="1">Steroid delta-isomerase-like uncharacterized protein</fullName>
    </submittedName>
</protein>
<keyword evidence="1" id="KW-0413">Isomerase</keyword>
<dbReference type="Pfam" id="PF07366">
    <property type="entry name" value="SnoaL"/>
    <property type="match status" value="1"/>
</dbReference>
<reference evidence="1 2" key="1">
    <citation type="submission" date="2020-08" db="EMBL/GenBank/DDBJ databases">
        <title>Sequencing the genomes of 1000 actinobacteria strains.</title>
        <authorList>
            <person name="Klenk H.-P."/>
        </authorList>
    </citation>
    <scope>NUCLEOTIDE SEQUENCE [LARGE SCALE GENOMIC DNA]</scope>
    <source>
        <strain evidence="1 2">DSM 44230</strain>
    </source>
</reference>
<dbReference type="Proteomes" id="UP000533598">
    <property type="component" value="Unassembled WGS sequence"/>
</dbReference>